<gene>
    <name evidence="4" type="ORF">UC35_08065</name>
</gene>
<dbReference type="AlphaFoldDB" id="A0A127JZG8"/>
<accession>A0A127JZG8</accession>
<feature type="signal peptide" evidence="3">
    <location>
        <begin position="1"/>
        <end position="20"/>
    </location>
</feature>
<dbReference type="GO" id="GO:0006006">
    <property type="term" value="P:glucose metabolic process"/>
    <property type="evidence" value="ECO:0007669"/>
    <property type="project" value="UniProtKB-KW"/>
</dbReference>
<proteinExistence type="inferred from homology"/>
<dbReference type="InterPro" id="IPR015943">
    <property type="entry name" value="WD40/YVTN_repeat-like_dom_sf"/>
</dbReference>
<dbReference type="PANTHER" id="PTHR30344">
    <property type="entry name" value="6-PHOSPHOGLUCONOLACTONASE-RELATED"/>
    <property type="match status" value="1"/>
</dbReference>
<dbReference type="InterPro" id="IPR050282">
    <property type="entry name" value="Cycloisomerase_2"/>
</dbReference>
<dbReference type="InterPro" id="IPR011048">
    <property type="entry name" value="Haem_d1_sf"/>
</dbReference>
<reference evidence="4 5" key="1">
    <citation type="journal article" date="2014" name="Int. J. Syst. Evol. Microbiol.">
        <title>Ramlibacter solisilvae sp. nov., isolated from forest soil, and emended description of the genus Ramlibacter.</title>
        <authorList>
            <person name="Lee H.J."/>
            <person name="Lee S.H."/>
            <person name="Lee S.S."/>
            <person name="Lee J.S."/>
            <person name="Kim Y."/>
            <person name="Kim S.C."/>
            <person name="Jeon C.O."/>
        </authorList>
    </citation>
    <scope>NUCLEOTIDE SEQUENCE [LARGE SCALE GENOMIC DNA]</scope>
    <source>
        <strain evidence="4 5">5-10</strain>
    </source>
</reference>
<sequence>MAMVLAGLALVLGGARAATAADCGQADIAYLGTDGSRIRALRFDACAGRLGAVTPAAEVDKPRWIVPHARLPLVYAAIDGSGKEGRVIAYAFDRASAALTRVNEVTAGGGGTTHLWLDTASMTLLAANFASGSVSSIAVNQNGSLGARLATLQATGSGPHRRQASAHAHGGAIDPSGRYALVADMGADRVFVYGFDRTTGALSPDDASPPRTFATVAGSGPRRAIFGASGRFVYVLNELSAQVLVLRWDPQDGRLTQVQSLAISSPEFQGSKSASEIAVSRDGRFIYVADRGENALLAYRVHPEAGTLSLLQRLPSGGEAPWAFDIHPSGKWMLVANYRSNRMNLFGIDLQSGRLTDTAQAAESPSPVSVSFIP</sequence>
<dbReference type="Gene3D" id="2.130.10.10">
    <property type="entry name" value="YVTN repeat-like/Quinoprotein amine dehydrogenase"/>
    <property type="match status" value="1"/>
</dbReference>
<organism evidence="4 5">
    <name type="scientific">Ramlibacter tataouinensis</name>
    <dbReference type="NCBI Taxonomy" id="94132"/>
    <lineage>
        <taxon>Bacteria</taxon>
        <taxon>Pseudomonadati</taxon>
        <taxon>Pseudomonadota</taxon>
        <taxon>Betaproteobacteria</taxon>
        <taxon>Burkholderiales</taxon>
        <taxon>Comamonadaceae</taxon>
        <taxon>Ramlibacter</taxon>
    </lineage>
</organism>
<keyword evidence="3" id="KW-0732">Signal</keyword>
<dbReference type="EMBL" id="CP010951">
    <property type="protein sequence ID" value="AMO25324.1"/>
    <property type="molecule type" value="Genomic_DNA"/>
</dbReference>
<comment type="similarity">
    <text evidence="1">Belongs to the cycloisomerase 2 family.</text>
</comment>
<dbReference type="Pfam" id="PF10282">
    <property type="entry name" value="Lactonase"/>
    <property type="match status" value="1"/>
</dbReference>
<protein>
    <submittedName>
        <fullName evidence="4">6-phosphogluconolactonase</fullName>
    </submittedName>
</protein>
<feature type="chain" id="PRO_5007449692" evidence="3">
    <location>
        <begin position="21"/>
        <end position="374"/>
    </location>
</feature>
<dbReference type="PANTHER" id="PTHR30344:SF1">
    <property type="entry name" value="6-PHOSPHOGLUCONOLACTONASE"/>
    <property type="match status" value="1"/>
</dbReference>
<dbReference type="SUPFAM" id="SSF51004">
    <property type="entry name" value="C-terminal (heme d1) domain of cytochrome cd1-nitrite reductase"/>
    <property type="match status" value="1"/>
</dbReference>
<keyword evidence="2" id="KW-0119">Carbohydrate metabolism</keyword>
<dbReference type="GO" id="GO:0017057">
    <property type="term" value="F:6-phosphogluconolactonase activity"/>
    <property type="evidence" value="ECO:0007669"/>
    <property type="project" value="TreeGrafter"/>
</dbReference>
<evidence type="ECO:0000313" key="5">
    <source>
        <dbReference type="Proteomes" id="UP000070433"/>
    </source>
</evidence>
<dbReference type="Proteomes" id="UP000070433">
    <property type="component" value="Chromosome"/>
</dbReference>
<name>A0A127JZG8_9BURK</name>
<keyword evidence="5" id="KW-1185">Reference proteome</keyword>
<dbReference type="GO" id="GO:0005829">
    <property type="term" value="C:cytosol"/>
    <property type="evidence" value="ECO:0007669"/>
    <property type="project" value="TreeGrafter"/>
</dbReference>
<keyword evidence="2" id="KW-0313">Glucose metabolism</keyword>
<dbReference type="InterPro" id="IPR019405">
    <property type="entry name" value="Lactonase_7-beta_prop"/>
</dbReference>
<dbReference type="PATRIC" id="fig|94132.3.peg.1644"/>
<evidence type="ECO:0000256" key="3">
    <source>
        <dbReference type="SAM" id="SignalP"/>
    </source>
</evidence>
<evidence type="ECO:0000313" key="4">
    <source>
        <dbReference type="EMBL" id="AMO25324.1"/>
    </source>
</evidence>
<evidence type="ECO:0000256" key="2">
    <source>
        <dbReference type="ARBA" id="ARBA00022526"/>
    </source>
</evidence>
<evidence type="ECO:0000256" key="1">
    <source>
        <dbReference type="ARBA" id="ARBA00005564"/>
    </source>
</evidence>